<dbReference type="SUPFAM" id="SSF53448">
    <property type="entry name" value="Nucleotide-diphospho-sugar transferases"/>
    <property type="match status" value="1"/>
</dbReference>
<name>A0ABW9Y8U5_9RHOB</name>
<keyword evidence="2" id="KW-1185">Reference proteome</keyword>
<accession>A0ABW9Y8U5</accession>
<reference evidence="2" key="1">
    <citation type="submission" date="2020-01" db="EMBL/GenBank/DDBJ databases">
        <title>Sphingomonas sp. strain CSW-10.</title>
        <authorList>
            <person name="Chen W.-M."/>
        </authorList>
    </citation>
    <scope>NUCLEOTIDE SEQUENCE [LARGE SCALE GENOMIC DNA]</scope>
    <source>
        <strain evidence="2">CCP-1</strain>
    </source>
</reference>
<dbReference type="InterPro" id="IPR029044">
    <property type="entry name" value="Nucleotide-diphossugar_trans"/>
</dbReference>
<protein>
    <recommendedName>
        <fullName evidence="3">Nucleotide-diphospho-sugar transferase domain-containing protein</fullName>
    </recommendedName>
</protein>
<evidence type="ECO:0000313" key="2">
    <source>
        <dbReference type="Proteomes" id="UP001517376"/>
    </source>
</evidence>
<evidence type="ECO:0000313" key="1">
    <source>
        <dbReference type="EMBL" id="NBE08935.1"/>
    </source>
</evidence>
<comment type="caution">
    <text evidence="1">The sequence shown here is derived from an EMBL/GenBank/DDBJ whole genome shotgun (WGS) entry which is preliminary data.</text>
</comment>
<gene>
    <name evidence="1" type="ORF">GU920_15445</name>
</gene>
<dbReference type="EMBL" id="JAAATW010000003">
    <property type="protein sequence ID" value="NBE08935.1"/>
    <property type="molecule type" value="Genomic_DNA"/>
</dbReference>
<sequence length="302" mass="34303">MPDLTFFFIVEPQKYQVMACYLAASIREAFGDKVGMVGYCPAHRMAEVDPDVVTILARMGCPLRAMETEGRFDPPYPHGNKMIAALQPRATEFSGFLDSDILFLRPNDPANFVHPGHVSLTPAASMGWAGQGIWPSIYKRAGMDMPEERIRLMNQTGGKDRMPYFSSGLFVFPEHHRNAEGLRFPEVWMQVAARIEADPEIPAKRPYLDQMTLPLAIRKAGLNWHILPKEQHYILGGRKRGEPLPQDREIFTVHYRNWEIVKEHKLSRFAKDMLARHAGVRRIAQVGKFLAASDKDQSTETV</sequence>
<evidence type="ECO:0008006" key="3">
    <source>
        <dbReference type="Google" id="ProtNLM"/>
    </source>
</evidence>
<proteinExistence type="predicted"/>
<dbReference type="Proteomes" id="UP001517376">
    <property type="component" value="Unassembled WGS sequence"/>
</dbReference>
<organism evidence="1 2">
    <name type="scientific">Paragemmobacter ruber</name>
    <dbReference type="NCBI Taxonomy" id="1985673"/>
    <lineage>
        <taxon>Bacteria</taxon>
        <taxon>Pseudomonadati</taxon>
        <taxon>Pseudomonadota</taxon>
        <taxon>Alphaproteobacteria</taxon>
        <taxon>Rhodobacterales</taxon>
        <taxon>Paracoccaceae</taxon>
        <taxon>Paragemmobacter</taxon>
    </lineage>
</organism>
<dbReference type="RefSeq" id="WP_161767956.1">
    <property type="nucleotide sequence ID" value="NZ_JAAATW010000003.1"/>
</dbReference>